<feature type="transmembrane region" description="Helical" evidence="2">
    <location>
        <begin position="23"/>
        <end position="40"/>
    </location>
</feature>
<comment type="caution">
    <text evidence="3">The sequence shown here is derived from an EMBL/GenBank/DDBJ whole genome shotgun (WGS) entry which is preliminary data.</text>
</comment>
<dbReference type="EMBL" id="SMRT01000001">
    <property type="protein sequence ID" value="TDG00880.1"/>
    <property type="molecule type" value="Genomic_DNA"/>
</dbReference>
<organism evidence="3 4">
    <name type="scientific">Paenibacillus piri</name>
    <dbReference type="NCBI Taxonomy" id="2547395"/>
    <lineage>
        <taxon>Bacteria</taxon>
        <taxon>Bacillati</taxon>
        <taxon>Bacillota</taxon>
        <taxon>Bacilli</taxon>
        <taxon>Bacillales</taxon>
        <taxon>Paenibacillaceae</taxon>
        <taxon>Paenibacillus</taxon>
    </lineage>
</organism>
<dbReference type="RefSeq" id="WP_133225590.1">
    <property type="nucleotide sequence ID" value="NZ_SMRT01000001.1"/>
</dbReference>
<keyword evidence="2" id="KW-0812">Transmembrane</keyword>
<keyword evidence="2" id="KW-0472">Membrane</keyword>
<dbReference type="OrthoDB" id="2624406at2"/>
<sequence length="190" mass="21425">MDEAPAPVTEKPKDEKEKRKRRILFWIVVVIILALLFIVLNRSSDPANPVEDAKPRPGVGQVIDGDLPNMTDEQIKDALKKNQDASMFTLAVDSQSTYEKGSKILNLMVGNSDKNSLDCFFEILDNGEVIYTSPQMKPKQYIKTAELSRELSEGTNKLIVRYYVSYQDTIIGNPEVKVYVVTKDKGLKNL</sequence>
<accession>A0A4R5KXS4</accession>
<dbReference type="Proteomes" id="UP000295636">
    <property type="component" value="Unassembled WGS sequence"/>
</dbReference>
<dbReference type="AlphaFoldDB" id="A0A4R5KXS4"/>
<evidence type="ECO:0000313" key="4">
    <source>
        <dbReference type="Proteomes" id="UP000295636"/>
    </source>
</evidence>
<keyword evidence="2" id="KW-1133">Transmembrane helix</keyword>
<evidence type="ECO:0000256" key="1">
    <source>
        <dbReference type="SAM" id="MobiDB-lite"/>
    </source>
</evidence>
<proteinExistence type="predicted"/>
<evidence type="ECO:0000313" key="3">
    <source>
        <dbReference type="EMBL" id="TDG00880.1"/>
    </source>
</evidence>
<evidence type="ECO:0000256" key="2">
    <source>
        <dbReference type="SAM" id="Phobius"/>
    </source>
</evidence>
<keyword evidence="4" id="KW-1185">Reference proteome</keyword>
<gene>
    <name evidence="3" type="ORF">E1757_04520</name>
</gene>
<name>A0A4R5KXS4_9BACL</name>
<feature type="region of interest" description="Disordered" evidence="1">
    <location>
        <begin position="46"/>
        <end position="67"/>
    </location>
</feature>
<protein>
    <submittedName>
        <fullName evidence="3">Uncharacterized protein</fullName>
    </submittedName>
</protein>
<reference evidence="3 4" key="1">
    <citation type="submission" date="2019-03" db="EMBL/GenBank/DDBJ databases">
        <title>This is whole genome sequence of Paenibacillus sp MS74 strain.</title>
        <authorList>
            <person name="Trinh H.N."/>
        </authorList>
    </citation>
    <scope>NUCLEOTIDE SEQUENCE [LARGE SCALE GENOMIC DNA]</scope>
    <source>
        <strain evidence="3 4">MS74</strain>
    </source>
</reference>